<evidence type="ECO:0000313" key="2">
    <source>
        <dbReference type="Proteomes" id="UP001186974"/>
    </source>
</evidence>
<gene>
    <name evidence="1" type="ORF">LTS18_014595</name>
</gene>
<name>A0ACC3CUY5_9PEZI</name>
<dbReference type="EMBL" id="JAWDJW010011034">
    <property type="protein sequence ID" value="KAK3045093.1"/>
    <property type="molecule type" value="Genomic_DNA"/>
</dbReference>
<dbReference type="Proteomes" id="UP001186974">
    <property type="component" value="Unassembled WGS sequence"/>
</dbReference>
<reference evidence="1" key="1">
    <citation type="submission" date="2024-09" db="EMBL/GenBank/DDBJ databases">
        <title>Black Yeasts Isolated from many extreme environments.</title>
        <authorList>
            <person name="Coleine C."/>
            <person name="Stajich J.E."/>
            <person name="Selbmann L."/>
        </authorList>
    </citation>
    <scope>NUCLEOTIDE SEQUENCE</scope>
    <source>
        <strain evidence="1">CCFEE 5737</strain>
    </source>
</reference>
<proteinExistence type="predicted"/>
<sequence length="409" mass="44409">HIAIRQQQLEVFSKTSTLARAVKNQTDRVTVTAQAASALAKRFAEDAPSYASRYTQRAQDGGKETDQHIPRGETVAGQEGQAQPEEGIQQDHHYEQSQENSAVRDPPEGELHPTQEKPNRYPLPDGTIPPEGSNQTPTAGRDTYDRRPQPVPEKEPLSDTQHSNEDGLEPTSSDNSTIPTPKPSSEAQYSSNEAKKLQRESEEQIPKITTAAFSGDQKLAEGHDVDVYYDRVNAQPSTPLSSLPRTKIPKSTEVAQGSDEHVKDGQINADVYYSSEAQSAAQKIPTHEAIPKQDEAEQDINTDVFHSPRIAKMLSGRDKKGYGLGMQTKGAMKTPIDRSATAQGHDQDFFNVRQSGPTASTPPPEPRVAPQSSEPRVSEKEIQGLAADLFNDAGAAGASQVSSSVMIGL</sequence>
<evidence type="ECO:0000313" key="1">
    <source>
        <dbReference type="EMBL" id="KAK3045093.1"/>
    </source>
</evidence>
<protein>
    <submittedName>
        <fullName evidence="1">Uncharacterized protein</fullName>
    </submittedName>
</protein>
<feature type="non-terminal residue" evidence="1">
    <location>
        <position position="1"/>
    </location>
</feature>
<comment type="caution">
    <text evidence="1">The sequence shown here is derived from an EMBL/GenBank/DDBJ whole genome shotgun (WGS) entry which is preliminary data.</text>
</comment>
<accession>A0ACC3CUY5</accession>
<organism evidence="1 2">
    <name type="scientific">Coniosporium uncinatum</name>
    <dbReference type="NCBI Taxonomy" id="93489"/>
    <lineage>
        <taxon>Eukaryota</taxon>
        <taxon>Fungi</taxon>
        <taxon>Dikarya</taxon>
        <taxon>Ascomycota</taxon>
        <taxon>Pezizomycotina</taxon>
        <taxon>Dothideomycetes</taxon>
        <taxon>Dothideomycetes incertae sedis</taxon>
        <taxon>Coniosporium</taxon>
    </lineage>
</organism>
<keyword evidence="2" id="KW-1185">Reference proteome</keyword>